<dbReference type="EMBL" id="CP046234">
    <property type="protein sequence ID" value="WFD45552.1"/>
    <property type="molecule type" value="Genomic_DNA"/>
</dbReference>
<sequence length="242" mass="26617">MLAFLSPRTDANVLRAPEVDARAPRSPNVPADRAAARLMHHCHDNGVPEVCNLDALVHMEVDARDHASFAQQIDAQPSLRKRALQAPHQLVLPAIDQSAQSFGDALKNAIQTKCSGWRSVSHRDYDASHRTLISVDAQGMSDAEMLRTLEDIERASPSHAVVITAASPKLQRRYIPVQPEQLHSHGKFLERYQLFSSATVLSLGVGSFLVFFVLVAVHLLSTTETPDKLGSGRGVSHEKKRQ</sequence>
<evidence type="ECO:0000313" key="2">
    <source>
        <dbReference type="EMBL" id="WFD45552.1"/>
    </source>
</evidence>
<keyword evidence="1" id="KW-0472">Membrane</keyword>
<keyword evidence="1" id="KW-1133">Transmembrane helix</keyword>
<proteinExistence type="predicted"/>
<accession>A0ABY8EIC0</accession>
<keyword evidence="3" id="KW-1185">Reference proteome</keyword>
<feature type="transmembrane region" description="Helical" evidence="1">
    <location>
        <begin position="194"/>
        <end position="220"/>
    </location>
</feature>
<dbReference type="Proteomes" id="UP000818624">
    <property type="component" value="Chromosome 1"/>
</dbReference>
<keyword evidence="1" id="KW-0812">Transmembrane</keyword>
<reference evidence="2 3" key="1">
    <citation type="journal article" date="2020" name="Elife">
        <title>Loss of centromere function drives karyotype evolution in closely related Malassezia species.</title>
        <authorList>
            <person name="Sankaranarayanan S.R."/>
            <person name="Ianiri G."/>
            <person name="Coelho M.A."/>
            <person name="Reza M.H."/>
            <person name="Thimmappa B.C."/>
            <person name="Ganguly P."/>
            <person name="Vadnala R.N."/>
            <person name="Sun S."/>
            <person name="Siddharthan R."/>
            <person name="Tellgren-Roth C."/>
            <person name="Dawson T.L."/>
            <person name="Heitman J."/>
            <person name="Sanyal K."/>
        </authorList>
    </citation>
    <scope>NUCLEOTIDE SEQUENCE [LARGE SCALE GENOMIC DNA]</scope>
    <source>
        <strain evidence="2">CBS14141</strain>
    </source>
</reference>
<evidence type="ECO:0000313" key="3">
    <source>
        <dbReference type="Proteomes" id="UP000818624"/>
    </source>
</evidence>
<evidence type="ECO:0000256" key="1">
    <source>
        <dbReference type="SAM" id="Phobius"/>
    </source>
</evidence>
<protein>
    <recommendedName>
        <fullName evidence="4">Protein BIG1</fullName>
    </recommendedName>
</protein>
<evidence type="ECO:0008006" key="4">
    <source>
        <dbReference type="Google" id="ProtNLM"/>
    </source>
</evidence>
<name>A0ABY8EIC0_MALFU</name>
<organism evidence="2 3">
    <name type="scientific">Malassezia furfur</name>
    <name type="common">Pityriasis versicolor infection agent</name>
    <name type="synonym">Pityrosporum furfur</name>
    <dbReference type="NCBI Taxonomy" id="55194"/>
    <lineage>
        <taxon>Eukaryota</taxon>
        <taxon>Fungi</taxon>
        <taxon>Dikarya</taxon>
        <taxon>Basidiomycota</taxon>
        <taxon>Ustilaginomycotina</taxon>
        <taxon>Malasseziomycetes</taxon>
        <taxon>Malasseziales</taxon>
        <taxon>Malasseziaceae</taxon>
        <taxon>Malassezia</taxon>
    </lineage>
</organism>
<gene>
    <name evidence="2" type="ORF">GLX27_000172</name>
</gene>